<dbReference type="Gene3D" id="3.90.930.1">
    <property type="match status" value="1"/>
</dbReference>
<evidence type="ECO:0000313" key="1">
    <source>
        <dbReference type="EMBL" id="RXZ68593.1"/>
    </source>
</evidence>
<dbReference type="Proteomes" id="UP000289216">
    <property type="component" value="Unassembled WGS sequence"/>
</dbReference>
<dbReference type="EMBL" id="SBAP01000025">
    <property type="protein sequence ID" value="RXZ68593.1"/>
    <property type="molecule type" value="Genomic_DNA"/>
</dbReference>
<organism evidence="1 2">
    <name type="scientific">Fusobacterium necrophorum</name>
    <dbReference type="NCBI Taxonomy" id="859"/>
    <lineage>
        <taxon>Bacteria</taxon>
        <taxon>Fusobacteriati</taxon>
        <taxon>Fusobacteriota</taxon>
        <taxon>Fusobacteriia</taxon>
        <taxon>Fusobacteriales</taxon>
        <taxon>Fusobacteriaceae</taxon>
        <taxon>Fusobacterium</taxon>
    </lineage>
</organism>
<gene>
    <name evidence="1" type="ORF">EPT53_09270</name>
</gene>
<protein>
    <recommendedName>
        <fullName evidence="3">Toxin-antitoxin system YwqK family antitoxin</fullName>
    </recommendedName>
</protein>
<reference evidence="1 2" key="1">
    <citation type="submission" date="2019-01" db="EMBL/GenBank/DDBJ databases">
        <title>Fusobacterium necrophorum Isolated From the Uterus of Dairy Cows.</title>
        <authorList>
            <person name="Francis A.M."/>
        </authorList>
    </citation>
    <scope>NUCLEOTIDE SEQUENCE [LARGE SCALE GENOMIC DNA]</scope>
    <source>
        <strain evidence="1 2">KG35</strain>
    </source>
</reference>
<accession>A0A4Q2KXF9</accession>
<evidence type="ECO:0000313" key="2">
    <source>
        <dbReference type="Proteomes" id="UP000289216"/>
    </source>
</evidence>
<dbReference type="RefSeq" id="WP_129491597.1">
    <property type="nucleotide sequence ID" value="NZ_SBAP01000025.1"/>
</dbReference>
<name>A0A4Q2KXF9_9FUSO</name>
<dbReference type="SUPFAM" id="SSF82185">
    <property type="entry name" value="Histone H3 K4-specific methyltransferase SET7/9 N-terminal domain"/>
    <property type="match status" value="1"/>
</dbReference>
<proteinExistence type="predicted"/>
<comment type="caution">
    <text evidence="1">The sequence shown here is derived from an EMBL/GenBank/DDBJ whole genome shotgun (WGS) entry which is preliminary data.</text>
</comment>
<dbReference type="AlphaFoldDB" id="A0A4Q2KXF9"/>
<evidence type="ECO:0008006" key="3">
    <source>
        <dbReference type="Google" id="ProtNLM"/>
    </source>
</evidence>
<sequence>MENQEFMQNPIGRHILYDELGRKKASLYYAENGSLEKQQLYYYPEGGIQGILFVQNGEGTLERFDQSGRRMFYAEVKLSKNQPIFHGKFQKFDENGKEEISGYYLNGEKIGKWKEIDENGKKIIKNYEEKKERKTSTLVKNGTELASAVGMVGEILEGRVSVEHGFQKLTKAIHDLLEGKGKESQEQRKNQSIQKIENDSEIIEFHANGNISCHIESIDKEGKIHGFQREYWGNGGIKKMANYDENGVLDGECVEKDSLGKILKQAFYQKGELERMETKTSSENTIFTKAKAKTFDENEMER</sequence>